<proteinExistence type="predicted"/>
<evidence type="ECO:0000313" key="1">
    <source>
        <dbReference type="EMBL" id="MYD90400.1"/>
    </source>
</evidence>
<dbReference type="EMBL" id="VXPY01000060">
    <property type="protein sequence ID" value="MYD90400.1"/>
    <property type="molecule type" value="Genomic_DNA"/>
</dbReference>
<name>A0A6B1DRR2_9CHLR</name>
<reference evidence="1" key="1">
    <citation type="submission" date="2019-09" db="EMBL/GenBank/DDBJ databases">
        <title>Characterisation of the sponge microbiome using genome-centric metagenomics.</title>
        <authorList>
            <person name="Engelberts J.P."/>
            <person name="Robbins S.J."/>
            <person name="De Goeij J.M."/>
            <person name="Aranda M."/>
            <person name="Bell S.C."/>
            <person name="Webster N.S."/>
        </authorList>
    </citation>
    <scope>NUCLEOTIDE SEQUENCE</scope>
    <source>
        <strain evidence="1">SB0662_bin_9</strain>
    </source>
</reference>
<sequence>MAGRSIGLGKADWRSLQINPAHRMNQLTLQLHLRKIPTQERSVEATGSLYVSGVEIRVTEHMNRVRPHERNDQLAHRLDEEPVSN</sequence>
<gene>
    <name evidence="1" type="ORF">F4Y08_08720</name>
</gene>
<protein>
    <submittedName>
        <fullName evidence="1">Uncharacterized protein</fullName>
    </submittedName>
</protein>
<organism evidence="1">
    <name type="scientific">Caldilineaceae bacterium SB0662_bin_9</name>
    <dbReference type="NCBI Taxonomy" id="2605258"/>
    <lineage>
        <taxon>Bacteria</taxon>
        <taxon>Bacillati</taxon>
        <taxon>Chloroflexota</taxon>
        <taxon>Caldilineae</taxon>
        <taxon>Caldilineales</taxon>
        <taxon>Caldilineaceae</taxon>
    </lineage>
</organism>
<dbReference type="AlphaFoldDB" id="A0A6B1DRR2"/>
<accession>A0A6B1DRR2</accession>
<comment type="caution">
    <text evidence="1">The sequence shown here is derived from an EMBL/GenBank/DDBJ whole genome shotgun (WGS) entry which is preliminary data.</text>
</comment>